<proteinExistence type="predicted"/>
<name>A0A542DHT3_AMYCI</name>
<comment type="caution">
    <text evidence="1">The sequence shown here is derived from an EMBL/GenBank/DDBJ whole genome shotgun (WGS) entry which is preliminary data.</text>
</comment>
<evidence type="ECO:0000313" key="2">
    <source>
        <dbReference type="Proteomes" id="UP000320876"/>
    </source>
</evidence>
<accession>A0A542DHT3</accession>
<sequence>MKHVDAQEPDQTGLIGFNAEFERARREREHWSAEQRRIEAEQLLEQIYLAQTWHGPGDPR</sequence>
<dbReference type="AlphaFoldDB" id="A0A542DHT3"/>
<dbReference type="Proteomes" id="UP000320876">
    <property type="component" value="Unassembled WGS sequence"/>
</dbReference>
<gene>
    <name evidence="1" type="ORF">FB471_2328</name>
</gene>
<evidence type="ECO:0000313" key="1">
    <source>
        <dbReference type="EMBL" id="TQJ02595.1"/>
    </source>
</evidence>
<reference evidence="1 2" key="1">
    <citation type="submission" date="2019-06" db="EMBL/GenBank/DDBJ databases">
        <title>Sequencing the genomes of 1000 actinobacteria strains.</title>
        <authorList>
            <person name="Klenk H.-P."/>
        </authorList>
    </citation>
    <scope>NUCLEOTIDE SEQUENCE [LARGE SCALE GENOMIC DNA]</scope>
    <source>
        <strain evidence="1 2">DSM 45679</strain>
    </source>
</reference>
<organism evidence="1 2">
    <name type="scientific">Amycolatopsis cihanbeyliensis</name>
    <dbReference type="NCBI Taxonomy" id="1128664"/>
    <lineage>
        <taxon>Bacteria</taxon>
        <taxon>Bacillati</taxon>
        <taxon>Actinomycetota</taxon>
        <taxon>Actinomycetes</taxon>
        <taxon>Pseudonocardiales</taxon>
        <taxon>Pseudonocardiaceae</taxon>
        <taxon>Amycolatopsis</taxon>
    </lineage>
</organism>
<dbReference type="RefSeq" id="WP_141997703.1">
    <property type="nucleotide sequence ID" value="NZ_VFML01000001.1"/>
</dbReference>
<protein>
    <submittedName>
        <fullName evidence="1">Uncharacterized protein</fullName>
    </submittedName>
</protein>
<dbReference type="EMBL" id="VFML01000001">
    <property type="protein sequence ID" value="TQJ02595.1"/>
    <property type="molecule type" value="Genomic_DNA"/>
</dbReference>
<keyword evidence="2" id="KW-1185">Reference proteome</keyword>